<sequence length="166" mass="18492">MSVLALSEAQSIFYTPREASGPSSERILKIFEEGRDAFRGNSITLAMPVYDSITHLDEAYFKDCAEYDWDGYGALPISNQAYAEARDFLELIPSNTFMPSHANGDANGSVMFEWYINAHRLLSVQIDGSRVLQYAGIIGTESFSGRVTFIDAIPKKIIEAIKDIYS</sequence>
<comment type="caution">
    <text evidence="1">The sequence shown here is derived from an EMBL/GenBank/DDBJ whole genome shotgun (WGS) entry which is preliminary data.</text>
</comment>
<protein>
    <submittedName>
        <fullName evidence="1">Uncharacterized protein</fullName>
    </submittedName>
</protein>
<proteinExistence type="predicted"/>
<dbReference type="AlphaFoldDB" id="A0A0F9EGX9"/>
<gene>
    <name evidence="1" type="ORF">LCGC14_2368510</name>
</gene>
<name>A0A0F9EGX9_9ZZZZ</name>
<reference evidence="1" key="1">
    <citation type="journal article" date="2015" name="Nature">
        <title>Complex archaea that bridge the gap between prokaryotes and eukaryotes.</title>
        <authorList>
            <person name="Spang A."/>
            <person name="Saw J.H."/>
            <person name="Jorgensen S.L."/>
            <person name="Zaremba-Niedzwiedzka K."/>
            <person name="Martijn J."/>
            <person name="Lind A.E."/>
            <person name="van Eijk R."/>
            <person name="Schleper C."/>
            <person name="Guy L."/>
            <person name="Ettema T.J."/>
        </authorList>
    </citation>
    <scope>NUCLEOTIDE SEQUENCE</scope>
</reference>
<accession>A0A0F9EGX9</accession>
<organism evidence="1">
    <name type="scientific">marine sediment metagenome</name>
    <dbReference type="NCBI Taxonomy" id="412755"/>
    <lineage>
        <taxon>unclassified sequences</taxon>
        <taxon>metagenomes</taxon>
        <taxon>ecological metagenomes</taxon>
    </lineage>
</organism>
<evidence type="ECO:0000313" key="1">
    <source>
        <dbReference type="EMBL" id="KKL30639.1"/>
    </source>
</evidence>
<dbReference type="EMBL" id="LAZR01034864">
    <property type="protein sequence ID" value="KKL30639.1"/>
    <property type="molecule type" value="Genomic_DNA"/>
</dbReference>